<dbReference type="Pfam" id="PF08652">
    <property type="entry name" value="RAI1"/>
    <property type="match status" value="1"/>
</dbReference>
<feature type="domain" description="RAI1-like" evidence="3">
    <location>
        <begin position="28"/>
        <end position="298"/>
    </location>
</feature>
<comment type="cofactor">
    <cofactor evidence="2">
        <name>a divalent metal cation</name>
        <dbReference type="ChEBI" id="CHEBI:60240"/>
    </cofactor>
</comment>
<evidence type="ECO:0000313" key="4">
    <source>
        <dbReference type="Proteomes" id="UP000887561"/>
    </source>
</evidence>
<keyword evidence="4" id="KW-1185">Reference proteome</keyword>
<evidence type="ECO:0000313" key="5">
    <source>
        <dbReference type="WBParaSite" id="scaffold35007_cov173.g22131"/>
    </source>
</evidence>
<dbReference type="GO" id="GO:0005634">
    <property type="term" value="C:nucleus"/>
    <property type="evidence" value="ECO:0007669"/>
    <property type="project" value="UniProtKB-SubCell"/>
</dbReference>
<dbReference type="GO" id="GO:0005829">
    <property type="term" value="C:cytosol"/>
    <property type="evidence" value="ECO:0007669"/>
    <property type="project" value="TreeGrafter"/>
</dbReference>
<dbReference type="Proteomes" id="UP000887561">
    <property type="component" value="Unplaced"/>
</dbReference>
<evidence type="ECO:0000256" key="2">
    <source>
        <dbReference type="RuleBase" id="RU367113"/>
    </source>
</evidence>
<keyword evidence="2" id="KW-0539">Nucleus</keyword>
<protein>
    <recommendedName>
        <fullName evidence="2">Decapping nuclease</fullName>
        <ecNumber evidence="2">3.6.1.-</ecNumber>
    </recommendedName>
</protein>
<dbReference type="AlphaFoldDB" id="A0A915MBA8"/>
<comment type="subcellular location">
    <subcellularLocation>
        <location evidence="2">Nucleus</location>
    </subcellularLocation>
</comment>
<keyword evidence="2" id="KW-0479">Metal-binding</keyword>
<dbReference type="PANTHER" id="PTHR12395:SF9">
    <property type="entry name" value="DECAPPING AND EXORIBONUCLEASE PROTEIN"/>
    <property type="match status" value="1"/>
</dbReference>
<dbReference type="GO" id="GO:0004518">
    <property type="term" value="F:nuclease activity"/>
    <property type="evidence" value="ECO:0007669"/>
    <property type="project" value="UniProtKB-KW"/>
</dbReference>
<dbReference type="GO" id="GO:0000166">
    <property type="term" value="F:nucleotide binding"/>
    <property type="evidence" value="ECO:0007669"/>
    <property type="project" value="UniProtKB-KW"/>
</dbReference>
<dbReference type="InterPro" id="IPR039039">
    <property type="entry name" value="RAI1-like_fam"/>
</dbReference>
<keyword evidence="2" id="KW-0547">Nucleotide-binding</keyword>
<dbReference type="WBParaSite" id="scaffold35007_cov173.g22131">
    <property type="protein sequence ID" value="scaffold35007_cov173.g22131"/>
    <property type="gene ID" value="scaffold35007_cov173.g22131"/>
</dbReference>
<evidence type="ECO:0000259" key="3">
    <source>
        <dbReference type="Pfam" id="PF08652"/>
    </source>
</evidence>
<sequence length="374" mass="42880">MSHSNLPNISSDPLNLLNVDQKTNLLSDPVRVAEFSLDNNRLPVLGRSKARYFYEAVVAKGRKMPIKAKLSDGYNQDIIKEREDDGLIFLTRWISSLAPPNSSLKEIIHDCDFVICRGTLLRLMTSCYDSIPHSVGMKLVCCKLKGVYFIREYYTPTRIEKEVNMIDRHNRMCYEAHKFKQLVTTKGQGKRPDFKETVCVKPDFIGVFKATINAPSQKDPSSNFRIFYGAEIDCIVPSSGQYLGLKTQYKMLGFGQGFTDKVLRWWVQAYLAGIRKLAIGIHENGRLNQVEYLEMSFLANHLSIYLDLAPEGFILLSERLPTSTEFNFKLFDPGSAEAAIYEVKPVLLDEEPEELEFIRFFLMSMVMKCLHFYK</sequence>
<accession>A0A915MBA8</accession>
<dbReference type="GO" id="GO:0046872">
    <property type="term" value="F:metal ion binding"/>
    <property type="evidence" value="ECO:0007669"/>
    <property type="project" value="UniProtKB-KW"/>
</dbReference>
<comment type="similarity">
    <text evidence="1 2">Belongs to the DXO/Dom3Z family.</text>
</comment>
<comment type="function">
    <text evidence="2">Decapping enzyme for NAD-capped RNAs: specifically hydrolyzes the nicotinamide adenine dinucleotide (NAD) cap from a subset of RNAs by removing the entire NAD moiety from the 5'-end of an NAD-capped RNA.</text>
</comment>
<keyword evidence="2" id="KW-0540">Nuclease</keyword>
<keyword evidence="2" id="KW-0378">Hydrolase</keyword>
<dbReference type="GO" id="GO:0110155">
    <property type="term" value="P:NAD-cap decapping"/>
    <property type="evidence" value="ECO:0007669"/>
    <property type="project" value="TreeGrafter"/>
</dbReference>
<reference evidence="5" key="1">
    <citation type="submission" date="2022-11" db="UniProtKB">
        <authorList>
            <consortium name="WormBaseParasite"/>
        </authorList>
    </citation>
    <scope>IDENTIFICATION</scope>
</reference>
<dbReference type="EC" id="3.6.1.-" evidence="2"/>
<dbReference type="GO" id="GO:0000956">
    <property type="term" value="P:nuclear-transcribed mRNA catabolic process"/>
    <property type="evidence" value="ECO:0007669"/>
    <property type="project" value="TreeGrafter"/>
</dbReference>
<dbReference type="InterPro" id="IPR013961">
    <property type="entry name" value="RAI1"/>
</dbReference>
<proteinExistence type="inferred from homology"/>
<keyword evidence="2" id="KW-0694">RNA-binding</keyword>
<dbReference type="GO" id="GO:0003723">
    <property type="term" value="F:RNA binding"/>
    <property type="evidence" value="ECO:0007669"/>
    <property type="project" value="UniProtKB-KW"/>
</dbReference>
<dbReference type="PANTHER" id="PTHR12395">
    <property type="entry name" value="DOM-3 RELATED"/>
    <property type="match status" value="1"/>
</dbReference>
<evidence type="ECO:0000256" key="1">
    <source>
        <dbReference type="ARBA" id="ARBA00006562"/>
    </source>
</evidence>
<name>A0A915MBA8_MELJA</name>
<dbReference type="GO" id="GO:0034353">
    <property type="term" value="F:mRNA 5'-diphosphatase activity"/>
    <property type="evidence" value="ECO:0007669"/>
    <property type="project" value="TreeGrafter"/>
</dbReference>
<organism evidence="4 5">
    <name type="scientific">Meloidogyne javanica</name>
    <name type="common">Root-knot nematode worm</name>
    <dbReference type="NCBI Taxonomy" id="6303"/>
    <lineage>
        <taxon>Eukaryota</taxon>
        <taxon>Metazoa</taxon>
        <taxon>Ecdysozoa</taxon>
        <taxon>Nematoda</taxon>
        <taxon>Chromadorea</taxon>
        <taxon>Rhabditida</taxon>
        <taxon>Tylenchina</taxon>
        <taxon>Tylenchomorpha</taxon>
        <taxon>Tylenchoidea</taxon>
        <taxon>Meloidogynidae</taxon>
        <taxon>Meloidogyninae</taxon>
        <taxon>Meloidogyne</taxon>
        <taxon>Meloidogyne incognita group</taxon>
    </lineage>
</organism>